<organism evidence="2 3">
    <name type="scientific">Pueribacillus theae</name>
    <dbReference type="NCBI Taxonomy" id="2171751"/>
    <lineage>
        <taxon>Bacteria</taxon>
        <taxon>Bacillati</taxon>
        <taxon>Bacillota</taxon>
        <taxon>Bacilli</taxon>
        <taxon>Bacillales</taxon>
        <taxon>Bacillaceae</taxon>
        <taxon>Pueribacillus</taxon>
    </lineage>
</organism>
<name>A0A2U1K6E6_9BACI</name>
<accession>A0A2U1K6E6</accession>
<dbReference type="InterPro" id="IPR021637">
    <property type="entry name" value="DUF3243"/>
</dbReference>
<reference evidence="2 3" key="1">
    <citation type="submission" date="2018-04" db="EMBL/GenBank/DDBJ databases">
        <title>Camelliibacillus theae gen. nov., sp. nov., isolated from Pu'er tea.</title>
        <authorList>
            <person name="Niu L."/>
        </authorList>
    </citation>
    <scope>NUCLEOTIDE SEQUENCE [LARGE SCALE GENOMIC DNA]</scope>
    <source>
        <strain evidence="2 3">T8</strain>
    </source>
</reference>
<dbReference type="InterPro" id="IPR038292">
    <property type="entry name" value="YmfJ/YflH_sf"/>
</dbReference>
<dbReference type="Proteomes" id="UP000245998">
    <property type="component" value="Unassembled WGS sequence"/>
</dbReference>
<feature type="region of interest" description="Disordered" evidence="1">
    <location>
        <begin position="1"/>
        <end position="29"/>
    </location>
</feature>
<dbReference type="Gene3D" id="1.10.760.20">
    <property type="entry name" value="Protein of unknown function DUF3243"/>
    <property type="match status" value="1"/>
</dbReference>
<comment type="caution">
    <text evidence="2">The sequence shown here is derived from an EMBL/GenBank/DDBJ whole genome shotgun (WGS) entry which is preliminary data.</text>
</comment>
<keyword evidence="3" id="KW-1185">Reference proteome</keyword>
<protein>
    <submittedName>
        <fullName evidence="2">DUF3243 domain-containing protein</fullName>
    </submittedName>
</protein>
<evidence type="ECO:0000313" key="3">
    <source>
        <dbReference type="Proteomes" id="UP000245998"/>
    </source>
</evidence>
<dbReference type="OrthoDB" id="2418090at2"/>
<dbReference type="RefSeq" id="WP_116553386.1">
    <property type="nucleotide sequence ID" value="NZ_QCZG01000003.1"/>
</dbReference>
<dbReference type="EMBL" id="QCZG01000003">
    <property type="protein sequence ID" value="PWA13100.1"/>
    <property type="molecule type" value="Genomic_DNA"/>
</dbReference>
<dbReference type="Pfam" id="PF11588">
    <property type="entry name" value="DUF3243"/>
    <property type="match status" value="1"/>
</dbReference>
<gene>
    <name evidence="2" type="ORF">DCC39_02940</name>
</gene>
<proteinExistence type="predicted"/>
<evidence type="ECO:0000313" key="2">
    <source>
        <dbReference type="EMBL" id="PWA13100.1"/>
    </source>
</evidence>
<evidence type="ECO:0000256" key="1">
    <source>
        <dbReference type="SAM" id="MobiDB-lite"/>
    </source>
</evidence>
<sequence>MDRENFLNKDESIETEKIEKSMAEMSQEEKGSILENFNRFKDFLSGKVEIAEKMGMDEHQLAAAAEKVANFLARNEEPQNREQHLLKEMWMVADEDERHKIAHVLVRMVSDGSRPAH</sequence>
<dbReference type="AlphaFoldDB" id="A0A2U1K6E6"/>